<dbReference type="EC" id="3.4.24.75" evidence="4"/>
<dbReference type="SUPFAM" id="SSF51261">
    <property type="entry name" value="Duplicated hybrid motif"/>
    <property type="match status" value="1"/>
</dbReference>
<protein>
    <submittedName>
        <fullName evidence="4">Glycyl-glycine endopeptidase ALE-1</fullName>
        <ecNumber evidence="4">3.4.24.75</ecNumber>
    </submittedName>
</protein>
<dbReference type="PANTHER" id="PTHR21666:SF270">
    <property type="entry name" value="MUREIN HYDROLASE ACTIVATOR ENVC"/>
    <property type="match status" value="1"/>
</dbReference>
<evidence type="ECO:0000259" key="3">
    <source>
        <dbReference type="Pfam" id="PF01551"/>
    </source>
</evidence>
<dbReference type="Gene3D" id="2.70.70.10">
    <property type="entry name" value="Glucose Permease (Domain IIA)"/>
    <property type="match status" value="1"/>
</dbReference>
<feature type="coiled-coil region" evidence="1">
    <location>
        <begin position="39"/>
        <end position="87"/>
    </location>
</feature>
<dbReference type="Proteomes" id="UP000254060">
    <property type="component" value="Unassembled WGS sequence"/>
</dbReference>
<dbReference type="GO" id="GO:0004222">
    <property type="term" value="F:metalloendopeptidase activity"/>
    <property type="evidence" value="ECO:0007669"/>
    <property type="project" value="TreeGrafter"/>
</dbReference>
<dbReference type="EMBL" id="UGGP01000001">
    <property type="protein sequence ID" value="STO06883.1"/>
    <property type="molecule type" value="Genomic_DNA"/>
</dbReference>
<dbReference type="STRING" id="1397694.GCA_000702585_00743"/>
<dbReference type="OrthoDB" id="9805070at2"/>
<dbReference type="InterPro" id="IPR016047">
    <property type="entry name" value="M23ase_b-sheet_dom"/>
</dbReference>
<name>A0A377FRB8_9BACL</name>
<proteinExistence type="predicted"/>
<keyword evidence="2" id="KW-0732">Signal</keyword>
<dbReference type="RefSeq" id="WP_029334081.1">
    <property type="nucleotide sequence ID" value="NZ_UGGP01000001.1"/>
</dbReference>
<feature type="domain" description="M23ase beta-sheet core" evidence="3">
    <location>
        <begin position="205"/>
        <end position="299"/>
    </location>
</feature>
<dbReference type="Pfam" id="PF01551">
    <property type="entry name" value="Peptidase_M23"/>
    <property type="match status" value="1"/>
</dbReference>
<feature type="coiled-coil region" evidence="1">
    <location>
        <begin position="118"/>
        <end position="173"/>
    </location>
</feature>
<keyword evidence="1" id="KW-0175">Coiled coil</keyword>
<organism evidence="4 5">
    <name type="scientific">Exiguobacterium aurantiacum</name>
    <dbReference type="NCBI Taxonomy" id="33987"/>
    <lineage>
        <taxon>Bacteria</taxon>
        <taxon>Bacillati</taxon>
        <taxon>Bacillota</taxon>
        <taxon>Bacilli</taxon>
        <taxon>Bacillales</taxon>
        <taxon>Bacillales Family XII. Incertae Sedis</taxon>
        <taxon>Exiguobacterium</taxon>
    </lineage>
</organism>
<dbReference type="CDD" id="cd12797">
    <property type="entry name" value="M23_peptidase"/>
    <property type="match status" value="1"/>
</dbReference>
<evidence type="ECO:0000256" key="2">
    <source>
        <dbReference type="SAM" id="SignalP"/>
    </source>
</evidence>
<dbReference type="PANTHER" id="PTHR21666">
    <property type="entry name" value="PEPTIDASE-RELATED"/>
    <property type="match status" value="1"/>
</dbReference>
<dbReference type="AlphaFoldDB" id="A0A377FRB8"/>
<dbReference type="Gene3D" id="1.10.287.1490">
    <property type="match status" value="1"/>
</dbReference>
<dbReference type="InterPro" id="IPR050570">
    <property type="entry name" value="Cell_wall_metabolism_enzyme"/>
</dbReference>
<feature type="chain" id="PRO_5016895513" evidence="2">
    <location>
        <begin position="25"/>
        <end position="328"/>
    </location>
</feature>
<accession>A0A377FRB8</accession>
<dbReference type="InterPro" id="IPR011055">
    <property type="entry name" value="Dup_hybrid_motif"/>
</dbReference>
<evidence type="ECO:0000313" key="4">
    <source>
        <dbReference type="EMBL" id="STO06883.1"/>
    </source>
</evidence>
<gene>
    <name evidence="4" type="ORF">NCTC13163_00223</name>
</gene>
<evidence type="ECO:0000256" key="1">
    <source>
        <dbReference type="SAM" id="Coils"/>
    </source>
</evidence>
<evidence type="ECO:0000313" key="5">
    <source>
        <dbReference type="Proteomes" id="UP000254060"/>
    </source>
</evidence>
<reference evidence="4 5" key="1">
    <citation type="submission" date="2018-06" db="EMBL/GenBank/DDBJ databases">
        <authorList>
            <consortium name="Pathogen Informatics"/>
            <person name="Doyle S."/>
        </authorList>
    </citation>
    <scope>NUCLEOTIDE SEQUENCE [LARGE SCALE GENOMIC DNA]</scope>
    <source>
        <strain evidence="4 5">NCTC13163</strain>
    </source>
</reference>
<feature type="signal peptide" evidence="2">
    <location>
        <begin position="1"/>
        <end position="24"/>
    </location>
</feature>
<keyword evidence="4" id="KW-0378">Hydrolase</keyword>
<sequence length="328" mass="34830">MLKQFILTAGAGVFIFSGAQSASANEITPEKLLETTKTIEQTTNQLSESKKVVAKAEQQIEKVETAAAAVQADIDEVTEQIEAYQAAIAPEADSLFKQVLSTVLPSAKAEAAESEKKQQDILDQKATAKQKLDELAAKQAEVEAAKEKTQSSYAAASEQMKAQSTKLSDLKKQHAAMAPDKFMMPANGRLSQGFGPASGQFGYTFHNGIDIAAKVGTPVYAAADGKVIEVSGRGPYGKHVKVEHNIDGQKWTTVYAHLHKIDVKKGQTVRQAEGIGQIGNTGNSSGPHLHFEVHKGAYSFSPSSAGNTVDPMKVAQLLGGASAVKATY</sequence>